<dbReference type="Proteomes" id="UP000887013">
    <property type="component" value="Unassembled WGS sequence"/>
</dbReference>
<comment type="caution">
    <text evidence="1">The sequence shown here is derived from an EMBL/GenBank/DDBJ whole genome shotgun (WGS) entry which is preliminary data.</text>
</comment>
<dbReference type="EMBL" id="BMAW01114960">
    <property type="protein sequence ID" value="GFT64177.1"/>
    <property type="molecule type" value="Genomic_DNA"/>
</dbReference>
<dbReference type="AlphaFoldDB" id="A0A8X6PFQ0"/>
<sequence>MSLLPPPPPLPLLFRPPSQAIRLSRQSRTVLSIPPHASHCRDDFFLHEPNVPLLFKKGTVCGIANDEFPGHGGDKNDARSWVRCKGDTESEYPMLISNVCIMS</sequence>
<accession>A0A8X6PFQ0</accession>
<evidence type="ECO:0000313" key="1">
    <source>
        <dbReference type="EMBL" id="GFT64177.1"/>
    </source>
</evidence>
<reference evidence="1" key="1">
    <citation type="submission" date="2020-08" db="EMBL/GenBank/DDBJ databases">
        <title>Multicomponent nature underlies the extraordinary mechanical properties of spider dragline silk.</title>
        <authorList>
            <person name="Kono N."/>
            <person name="Nakamura H."/>
            <person name="Mori M."/>
            <person name="Yoshida Y."/>
            <person name="Ohtoshi R."/>
            <person name="Malay A.D."/>
            <person name="Moran D.A.P."/>
            <person name="Tomita M."/>
            <person name="Numata K."/>
            <person name="Arakawa K."/>
        </authorList>
    </citation>
    <scope>NUCLEOTIDE SEQUENCE</scope>
</reference>
<gene>
    <name evidence="1" type="ORF">NPIL_587591</name>
</gene>
<proteinExistence type="predicted"/>
<evidence type="ECO:0000313" key="2">
    <source>
        <dbReference type="Proteomes" id="UP000887013"/>
    </source>
</evidence>
<protein>
    <submittedName>
        <fullName evidence="1">Uncharacterized protein</fullName>
    </submittedName>
</protein>
<name>A0A8X6PFQ0_NEPPI</name>
<keyword evidence="2" id="KW-1185">Reference proteome</keyword>
<organism evidence="1 2">
    <name type="scientific">Nephila pilipes</name>
    <name type="common">Giant wood spider</name>
    <name type="synonym">Nephila maculata</name>
    <dbReference type="NCBI Taxonomy" id="299642"/>
    <lineage>
        <taxon>Eukaryota</taxon>
        <taxon>Metazoa</taxon>
        <taxon>Ecdysozoa</taxon>
        <taxon>Arthropoda</taxon>
        <taxon>Chelicerata</taxon>
        <taxon>Arachnida</taxon>
        <taxon>Araneae</taxon>
        <taxon>Araneomorphae</taxon>
        <taxon>Entelegynae</taxon>
        <taxon>Araneoidea</taxon>
        <taxon>Nephilidae</taxon>
        <taxon>Nephila</taxon>
    </lineage>
</organism>